<proteinExistence type="predicted"/>
<feature type="transmembrane region" description="Helical" evidence="2">
    <location>
        <begin position="336"/>
        <end position="357"/>
    </location>
</feature>
<accession>A0A2A2EIF6</accession>
<name>A0A2A2EIF6_9BIFI</name>
<dbReference type="InterPro" id="IPR048389">
    <property type="entry name" value="YciQ-like_C"/>
</dbReference>
<evidence type="ECO:0000256" key="1">
    <source>
        <dbReference type="SAM" id="MobiDB-lite"/>
    </source>
</evidence>
<feature type="region of interest" description="Disordered" evidence="1">
    <location>
        <begin position="165"/>
        <end position="185"/>
    </location>
</feature>
<dbReference type="Pfam" id="PF09972">
    <property type="entry name" value="DUF2207"/>
    <property type="match status" value="1"/>
</dbReference>
<keyword evidence="2" id="KW-0812">Transmembrane</keyword>
<comment type="caution">
    <text evidence="5">The sequence shown here is derived from an EMBL/GenBank/DDBJ whole genome shotgun (WGS) entry which is preliminary data.</text>
</comment>
<dbReference type="InterPro" id="IPR018702">
    <property type="entry name" value="DUF2207"/>
</dbReference>
<protein>
    <recommendedName>
        <fullName evidence="7">DUF2207 domain-containing protein</fullName>
    </recommendedName>
</protein>
<keyword evidence="2" id="KW-0472">Membrane</keyword>
<evidence type="ECO:0000313" key="5">
    <source>
        <dbReference type="EMBL" id="PAU69024.1"/>
    </source>
</evidence>
<gene>
    <name evidence="5" type="ORF">B1526_0005</name>
</gene>
<feature type="transmembrane region" description="Helical" evidence="2">
    <location>
        <begin position="556"/>
        <end position="573"/>
    </location>
</feature>
<evidence type="ECO:0008006" key="7">
    <source>
        <dbReference type="Google" id="ProtNLM"/>
    </source>
</evidence>
<organism evidence="5 6">
    <name type="scientific">Bifidobacterium criceti</name>
    <dbReference type="NCBI Taxonomy" id="1960969"/>
    <lineage>
        <taxon>Bacteria</taxon>
        <taxon>Bacillati</taxon>
        <taxon>Actinomycetota</taxon>
        <taxon>Actinomycetes</taxon>
        <taxon>Bifidobacteriales</taxon>
        <taxon>Bifidobacteriaceae</taxon>
        <taxon>Bifidobacterium</taxon>
    </lineage>
</organism>
<evidence type="ECO:0000256" key="2">
    <source>
        <dbReference type="SAM" id="Phobius"/>
    </source>
</evidence>
<evidence type="ECO:0000313" key="6">
    <source>
        <dbReference type="Proteomes" id="UP000218399"/>
    </source>
</evidence>
<reference evidence="5 6" key="1">
    <citation type="journal article" date="2017" name="ISME J.">
        <title>Unveiling bifidobacterial biogeography across the mammalian branch of the tree of life.</title>
        <authorList>
            <person name="Milani C."/>
            <person name="Mangifesta M."/>
            <person name="Mancabelli L."/>
            <person name="Lugli G.A."/>
            <person name="James K."/>
            <person name="Duranti S."/>
            <person name="Turroni F."/>
            <person name="Ferrario C."/>
            <person name="Ossiprandi M.C."/>
            <person name="van Sinderen D."/>
            <person name="Ventura M."/>
        </authorList>
    </citation>
    <scope>NUCLEOTIDE SEQUENCE [LARGE SCALE GENOMIC DNA]</scope>
    <source>
        <strain evidence="6">Ham19E</strain>
    </source>
</reference>
<dbReference type="Proteomes" id="UP000218399">
    <property type="component" value="Unassembled WGS sequence"/>
</dbReference>
<feature type="transmembrane region" description="Helical" evidence="2">
    <location>
        <begin position="26"/>
        <end position="54"/>
    </location>
</feature>
<keyword evidence="6" id="KW-1185">Reference proteome</keyword>
<feature type="domain" description="Predicted membrane protein YciQ-like C-terminal" evidence="4">
    <location>
        <begin position="372"/>
        <end position="659"/>
    </location>
</feature>
<evidence type="ECO:0000259" key="4">
    <source>
        <dbReference type="Pfam" id="PF20990"/>
    </source>
</evidence>
<feature type="region of interest" description="Disordered" evidence="1">
    <location>
        <begin position="729"/>
        <end position="753"/>
    </location>
</feature>
<sequence length="753" mass="82784">MFRGLCATIVIIMSTSDTPSIPSRKQNIVLVIVVTLLTAISFGLVGTLLIAGIANSGRDARMQYRSLDYDVSVEDDGSLRIVETVDVRLDKQKNNKPWRQIYQRYTLDSNQLTGISGIAVENLDTDDIYLQGDVVQPKDVRKARNWDVDHAGTWYIANVDKPKSNESPLSDYTSIESTDNVSGPATQTVEVGWNIPETKSADSMRFQVTMTFDNVATQYADATKFQWEPVSKDNAVPIGTLTARVHYPAPLDDADSWAWLHFQGADSQITRTDDGFEFRAYDVRSKMYVDYLSMTANEVTPYVMRTSDADTKDATIADEANARTDWDNKRTRDARLTLIGLAVGAALWLMCTVFAYIRCVRICRGIRYRGPIEYWRTAPAVSPGAAARLYNITAEYGNGEGADANALAATLMALIDKHIVAVFPGSLKLYNGERGVPPLNVRTATPSAAMASLNMLDEQQRRDEMKKCTFVLLPDAFTNMDPYTTRLCASERALLAILLEVGERLHSNVFDTKQMNKTLREWKHADRKFKEFTQACRGEVNNTHAVVAANRGMNRWILGAVVSIVFVAILLCFGLQEFMLTGIVACAALAVTLFPLFWAPKYTLDPRGEEVVGQVQGLARYLLDFSRFQDRTMLDMTLWGQYMVYATAFGISKQVIAQFAATYAELHDAAWFDTHLDTTPVVYWSLCSSASSVTAFTNDGGARNGGASFFDFGSQMGSNFSSMMSSASGGGSSSSSGFGGSSGGSGGGSFGGR</sequence>
<dbReference type="Pfam" id="PF20990">
    <property type="entry name" value="DUF2207_C"/>
    <property type="match status" value="1"/>
</dbReference>
<dbReference type="EMBL" id="MVOH01000001">
    <property type="protein sequence ID" value="PAU69024.1"/>
    <property type="molecule type" value="Genomic_DNA"/>
</dbReference>
<dbReference type="AlphaFoldDB" id="A0A2A2EIF6"/>
<feature type="domain" description="DUF2207" evidence="3">
    <location>
        <begin position="65"/>
        <end position="289"/>
    </location>
</feature>
<evidence type="ECO:0000259" key="3">
    <source>
        <dbReference type="Pfam" id="PF09972"/>
    </source>
</evidence>
<feature type="transmembrane region" description="Helical" evidence="2">
    <location>
        <begin position="580"/>
        <end position="598"/>
    </location>
</feature>
<keyword evidence="2" id="KW-1133">Transmembrane helix</keyword>